<protein>
    <submittedName>
        <fullName evidence="1">Uncharacterized protein</fullName>
    </submittedName>
</protein>
<dbReference type="AlphaFoldDB" id="A0AAV4P1I2"/>
<comment type="caution">
    <text evidence="1">The sequence shown here is derived from an EMBL/GenBank/DDBJ whole genome shotgun (WGS) entry which is preliminary data.</text>
</comment>
<evidence type="ECO:0000313" key="2">
    <source>
        <dbReference type="Proteomes" id="UP001054945"/>
    </source>
</evidence>
<dbReference type="EMBL" id="BPLR01021556">
    <property type="protein sequence ID" value="GIX91087.1"/>
    <property type="molecule type" value="Genomic_DNA"/>
</dbReference>
<dbReference type="Proteomes" id="UP001054945">
    <property type="component" value="Unassembled WGS sequence"/>
</dbReference>
<keyword evidence="2" id="KW-1185">Reference proteome</keyword>
<organism evidence="1 2">
    <name type="scientific">Caerostris extrusa</name>
    <name type="common">Bark spider</name>
    <name type="synonym">Caerostris bankana</name>
    <dbReference type="NCBI Taxonomy" id="172846"/>
    <lineage>
        <taxon>Eukaryota</taxon>
        <taxon>Metazoa</taxon>
        <taxon>Ecdysozoa</taxon>
        <taxon>Arthropoda</taxon>
        <taxon>Chelicerata</taxon>
        <taxon>Arachnida</taxon>
        <taxon>Araneae</taxon>
        <taxon>Araneomorphae</taxon>
        <taxon>Entelegynae</taxon>
        <taxon>Araneoidea</taxon>
        <taxon>Araneidae</taxon>
        <taxon>Caerostris</taxon>
    </lineage>
</organism>
<accession>A0AAV4P1I2</accession>
<evidence type="ECO:0000313" key="1">
    <source>
        <dbReference type="EMBL" id="GIX91087.1"/>
    </source>
</evidence>
<gene>
    <name evidence="1" type="ORF">CEXT_525781</name>
</gene>
<reference evidence="1 2" key="1">
    <citation type="submission" date="2021-06" db="EMBL/GenBank/DDBJ databases">
        <title>Caerostris extrusa draft genome.</title>
        <authorList>
            <person name="Kono N."/>
            <person name="Arakawa K."/>
        </authorList>
    </citation>
    <scope>NUCLEOTIDE SEQUENCE [LARGE SCALE GENOMIC DNA]</scope>
</reference>
<sequence length="88" mass="10078">MSRVVYIRQTQARSPTHSDPERTRYQWYFAGRHGSEKGDMIWGGISLGGCSFKSSIVEICEWLDQYVMSYTSSIGKDFILMVGKSLPY</sequence>
<name>A0AAV4P1I2_CAEEX</name>
<proteinExistence type="predicted"/>